<gene>
    <name evidence="3" type="ORF">SAMN04488242_2632</name>
</gene>
<dbReference type="GO" id="GO:0016887">
    <property type="term" value="F:ATP hydrolysis activity"/>
    <property type="evidence" value="ECO:0007669"/>
    <property type="project" value="TreeGrafter"/>
</dbReference>
<dbReference type="GO" id="GO:0005829">
    <property type="term" value="C:cytosol"/>
    <property type="evidence" value="ECO:0007669"/>
    <property type="project" value="TreeGrafter"/>
</dbReference>
<dbReference type="PANTHER" id="PTHR43384:SF13">
    <property type="entry name" value="SLR0110 PROTEIN"/>
    <property type="match status" value="1"/>
</dbReference>
<name>A0A1G9MH48_9ACTN</name>
<protein>
    <submittedName>
        <fullName evidence="3">Pilus assembly protein CpaE</fullName>
    </submittedName>
</protein>
<dbReference type="Proteomes" id="UP000199475">
    <property type="component" value="Unassembled WGS sequence"/>
</dbReference>
<organism evidence="3 4">
    <name type="scientific">Tessaracoccus oleiagri</name>
    <dbReference type="NCBI Taxonomy" id="686624"/>
    <lineage>
        <taxon>Bacteria</taxon>
        <taxon>Bacillati</taxon>
        <taxon>Actinomycetota</taxon>
        <taxon>Actinomycetes</taxon>
        <taxon>Propionibacteriales</taxon>
        <taxon>Propionibacteriaceae</taxon>
        <taxon>Tessaracoccus</taxon>
    </lineage>
</organism>
<dbReference type="OrthoDB" id="3448281at2"/>
<dbReference type="Pfam" id="PF13614">
    <property type="entry name" value="AAA_31"/>
    <property type="match status" value="1"/>
</dbReference>
<dbReference type="Gene3D" id="3.40.50.2300">
    <property type="match status" value="1"/>
</dbReference>
<evidence type="ECO:0000313" key="3">
    <source>
        <dbReference type="EMBL" id="SDL73592.1"/>
    </source>
</evidence>
<dbReference type="SUPFAM" id="SSF52540">
    <property type="entry name" value="P-loop containing nucleoside triphosphate hydrolases"/>
    <property type="match status" value="1"/>
</dbReference>
<accession>A0A1G9MH48</accession>
<reference evidence="3 4" key="1">
    <citation type="submission" date="2016-10" db="EMBL/GenBank/DDBJ databases">
        <authorList>
            <person name="de Groot N.N."/>
        </authorList>
    </citation>
    <scope>NUCLEOTIDE SEQUENCE [LARGE SCALE GENOMIC DNA]</scope>
    <source>
        <strain evidence="3 4">CGMCC 1.9159</strain>
    </source>
</reference>
<dbReference type="EMBL" id="FNGP01000005">
    <property type="protein sequence ID" value="SDL73592.1"/>
    <property type="molecule type" value="Genomic_DNA"/>
</dbReference>
<sequence length="386" mass="40075">MIRIVLSGVAPDFEQRFAQVTGNSCLSLPQPKTGGASALMNLLEGLPPPDLVVLDARTDPNAALDLSRELTRDYPVSVLLIAAEPETLGLAAMRSGASDVIGGNADVEEIRRSIESTMPAGARRAEGWTPAPEAPAAPRPTGRVITFASPKGGVGKTLTSTNLAVALAQAAPGSTVLVDLDLPFGDVATALSLTHEFSVADAVDGPASRDAMVLKTYLARHASGLYALPAPDHPAAAEKITAEQIRHLLEMLATEFAYVVVDTSPGLMDQTLGALDATTDLVLLTALSVPGVRGLRKVIDTLNALKMFSARRQVIINFADSGGGMSKADVEATLGGPVGGTLPRSKAALASINVGIPLMQSAKRDPLVKALRRLAGVFMGDKVVAR</sequence>
<evidence type="ECO:0000256" key="1">
    <source>
        <dbReference type="SAM" id="MobiDB-lite"/>
    </source>
</evidence>
<feature type="domain" description="AAA" evidence="2">
    <location>
        <begin position="143"/>
        <end position="306"/>
    </location>
</feature>
<dbReference type="InterPro" id="IPR025669">
    <property type="entry name" value="AAA_dom"/>
</dbReference>
<proteinExistence type="predicted"/>
<evidence type="ECO:0000313" key="4">
    <source>
        <dbReference type="Proteomes" id="UP000199475"/>
    </source>
</evidence>
<dbReference type="InterPro" id="IPR027417">
    <property type="entry name" value="P-loop_NTPase"/>
</dbReference>
<dbReference type="RefSeq" id="WP_093253035.1">
    <property type="nucleotide sequence ID" value="NZ_FNGP01000005.1"/>
</dbReference>
<dbReference type="GO" id="GO:0051782">
    <property type="term" value="P:negative regulation of cell division"/>
    <property type="evidence" value="ECO:0007669"/>
    <property type="project" value="TreeGrafter"/>
</dbReference>
<dbReference type="PANTHER" id="PTHR43384">
    <property type="entry name" value="SEPTUM SITE-DETERMINING PROTEIN MIND HOMOLOG, CHLOROPLASTIC-RELATED"/>
    <property type="match status" value="1"/>
</dbReference>
<dbReference type="Gene3D" id="3.40.50.300">
    <property type="entry name" value="P-loop containing nucleotide triphosphate hydrolases"/>
    <property type="match status" value="1"/>
</dbReference>
<evidence type="ECO:0000259" key="2">
    <source>
        <dbReference type="Pfam" id="PF13614"/>
    </source>
</evidence>
<feature type="region of interest" description="Disordered" evidence="1">
    <location>
        <begin position="118"/>
        <end position="143"/>
    </location>
</feature>
<dbReference type="InterPro" id="IPR050625">
    <property type="entry name" value="ParA/MinD_ATPase"/>
</dbReference>
<keyword evidence="4" id="KW-1185">Reference proteome</keyword>
<dbReference type="STRING" id="686624.SAMN04488242_2632"/>
<dbReference type="GO" id="GO:0005524">
    <property type="term" value="F:ATP binding"/>
    <property type="evidence" value="ECO:0007669"/>
    <property type="project" value="TreeGrafter"/>
</dbReference>
<dbReference type="GO" id="GO:0009898">
    <property type="term" value="C:cytoplasmic side of plasma membrane"/>
    <property type="evidence" value="ECO:0007669"/>
    <property type="project" value="TreeGrafter"/>
</dbReference>
<dbReference type="AlphaFoldDB" id="A0A1G9MH48"/>